<evidence type="ECO:0000259" key="1">
    <source>
        <dbReference type="Pfam" id="PF22936"/>
    </source>
</evidence>
<organism evidence="2 3">
    <name type="scientific">Hibiscus sabdariffa</name>
    <name type="common">roselle</name>
    <dbReference type="NCBI Taxonomy" id="183260"/>
    <lineage>
        <taxon>Eukaryota</taxon>
        <taxon>Viridiplantae</taxon>
        <taxon>Streptophyta</taxon>
        <taxon>Embryophyta</taxon>
        <taxon>Tracheophyta</taxon>
        <taxon>Spermatophyta</taxon>
        <taxon>Magnoliopsida</taxon>
        <taxon>eudicotyledons</taxon>
        <taxon>Gunneridae</taxon>
        <taxon>Pentapetalae</taxon>
        <taxon>rosids</taxon>
        <taxon>malvids</taxon>
        <taxon>Malvales</taxon>
        <taxon>Malvaceae</taxon>
        <taxon>Malvoideae</taxon>
        <taxon>Hibiscus</taxon>
    </lineage>
</organism>
<dbReference type="Pfam" id="PF22936">
    <property type="entry name" value="Pol_BBD"/>
    <property type="match status" value="1"/>
</dbReference>
<keyword evidence="3" id="KW-1185">Reference proteome</keyword>
<gene>
    <name evidence="2" type="ORF">V6N12_063962</name>
</gene>
<accession>A0ABR2AK92</accession>
<reference evidence="2 3" key="1">
    <citation type="journal article" date="2024" name="G3 (Bethesda)">
        <title>Genome assembly of Hibiscus sabdariffa L. provides insights into metabolisms of medicinal natural products.</title>
        <authorList>
            <person name="Kim T."/>
        </authorList>
    </citation>
    <scope>NUCLEOTIDE SEQUENCE [LARGE SCALE GENOMIC DNA]</scope>
    <source>
        <strain evidence="2">TK-2024</strain>
        <tissue evidence="2">Old leaves</tissue>
    </source>
</reference>
<dbReference type="EMBL" id="JBBPBM010000587">
    <property type="protein sequence ID" value="KAK8493896.1"/>
    <property type="molecule type" value="Genomic_DNA"/>
</dbReference>
<dbReference type="InterPro" id="IPR054722">
    <property type="entry name" value="PolX-like_BBD"/>
</dbReference>
<protein>
    <recommendedName>
        <fullName evidence="1">Retrovirus-related Pol polyprotein from transposon TNT 1-94-like beta-barrel domain-containing protein</fullName>
    </recommendedName>
</protein>
<dbReference type="Proteomes" id="UP001472677">
    <property type="component" value="Unassembled WGS sequence"/>
</dbReference>
<name>A0ABR2AK92_9ROSI</name>
<comment type="caution">
    <text evidence="2">The sequence shown here is derived from an EMBL/GenBank/DDBJ whole genome shotgun (WGS) entry which is preliminary data.</text>
</comment>
<feature type="domain" description="Retrovirus-related Pol polyprotein from transposon TNT 1-94-like beta-barrel" evidence="1">
    <location>
        <begin position="29"/>
        <end position="76"/>
    </location>
</feature>
<evidence type="ECO:0000313" key="3">
    <source>
        <dbReference type="Proteomes" id="UP001472677"/>
    </source>
</evidence>
<evidence type="ECO:0000313" key="2">
    <source>
        <dbReference type="EMBL" id="KAK8493896.1"/>
    </source>
</evidence>
<sequence>MLASAFDVSSVPETGIVLNCSLTKIDVPWILDSGATDHVVTSLDLFQDFKKVYNRFVKLPNGELIRILHEGTVRVNKDLVLSKDVQTKKVIGSASIVAGLYQLQHVLAPYSDVSATEYLDLASSQMNKKPVSFSCTISNDSVVELWHNRDVVFVENVFPFQQHESKDTNIVLPMCEKLSDDIDIFKAKDLKQKGSAMFSENSANTKENTANSKAVLDNVKGSASDNSSGSFLPVSSQECVDDSHQFLADVSQSQDGRPRRTRQLPQKFKDYQLNLPKVRTSPHTINQKRKCVIVNELPSSFSIGVILCNDDRSKIFPGLGSYTGRHLLQ</sequence>
<proteinExistence type="predicted"/>